<dbReference type="AlphaFoldDB" id="A0A401FZX1"/>
<dbReference type="OrthoDB" id="194242at2"/>
<reference evidence="2" key="1">
    <citation type="submission" date="2017-11" db="EMBL/GenBank/DDBJ databases">
        <authorList>
            <person name="Watanabe M."/>
            <person name="Kojima H."/>
        </authorList>
    </citation>
    <scope>NUCLEOTIDE SEQUENCE [LARGE SCALE GENOMIC DNA]</scope>
    <source>
        <strain evidence="2">Tokyo 01</strain>
    </source>
</reference>
<organism evidence="1 2">
    <name type="scientific">Desulfonema ishimotonii</name>
    <dbReference type="NCBI Taxonomy" id="45657"/>
    <lineage>
        <taxon>Bacteria</taxon>
        <taxon>Pseudomonadati</taxon>
        <taxon>Thermodesulfobacteriota</taxon>
        <taxon>Desulfobacteria</taxon>
        <taxon>Desulfobacterales</taxon>
        <taxon>Desulfococcaceae</taxon>
        <taxon>Desulfonema</taxon>
    </lineage>
</organism>
<gene>
    <name evidence="1" type="ORF">DENIS_3455</name>
</gene>
<keyword evidence="2" id="KW-1185">Reference proteome</keyword>
<proteinExistence type="predicted"/>
<dbReference type="Proteomes" id="UP000288096">
    <property type="component" value="Unassembled WGS sequence"/>
</dbReference>
<comment type="caution">
    <text evidence="1">The sequence shown here is derived from an EMBL/GenBank/DDBJ whole genome shotgun (WGS) entry which is preliminary data.</text>
</comment>
<reference evidence="2" key="2">
    <citation type="submission" date="2019-01" db="EMBL/GenBank/DDBJ databases">
        <title>Genome sequence of Desulfonema ishimotonii strain Tokyo 01.</title>
        <authorList>
            <person name="Fukui M."/>
        </authorList>
    </citation>
    <scope>NUCLEOTIDE SEQUENCE [LARGE SCALE GENOMIC DNA]</scope>
    <source>
        <strain evidence="2">Tokyo 01</strain>
    </source>
</reference>
<name>A0A401FZX1_9BACT</name>
<protein>
    <submittedName>
        <fullName evidence="1">Uncharacterized protein</fullName>
    </submittedName>
</protein>
<dbReference type="RefSeq" id="WP_124329650.1">
    <property type="nucleotide sequence ID" value="NZ_BEXT01000001.1"/>
</dbReference>
<accession>A0A401FZX1</accession>
<evidence type="ECO:0000313" key="1">
    <source>
        <dbReference type="EMBL" id="GBC62483.1"/>
    </source>
</evidence>
<evidence type="ECO:0000313" key="2">
    <source>
        <dbReference type="Proteomes" id="UP000288096"/>
    </source>
</evidence>
<sequence length="157" mass="16495">MSNRHPLNTAPLNAVPIRIDSLAFALALAEVDGADQTHYPAMPGVTMSGGDGVINAGAVNSSAINGTKSEPAQAYFRLFFPEIVLPYMAFGLTFPTVNGDQTYHIPVSAIGNMTFALTFPTVNAEIVLGGFLFMAVTDPATGAVWNMSTEAIEDKAA</sequence>
<dbReference type="EMBL" id="BEXT01000001">
    <property type="protein sequence ID" value="GBC62483.1"/>
    <property type="molecule type" value="Genomic_DNA"/>
</dbReference>